<gene>
    <name evidence="14 16" type="primary">dsbB</name>
    <name evidence="16" type="ORF">GCM10007157_26280</name>
</gene>
<evidence type="ECO:0000256" key="10">
    <source>
        <dbReference type="ARBA" id="ARBA00023136"/>
    </source>
</evidence>
<comment type="similarity">
    <text evidence="2 14">Belongs to the DsbB family.</text>
</comment>
<evidence type="ECO:0000256" key="4">
    <source>
        <dbReference type="ARBA" id="ARBA00022475"/>
    </source>
</evidence>
<dbReference type="GO" id="GO:0015035">
    <property type="term" value="F:protein-disulfide reductase activity"/>
    <property type="evidence" value="ECO:0007669"/>
    <property type="project" value="UniProtKB-UniRule"/>
</dbReference>
<organism evidence="16 17">
    <name type="scientific">Vreelandella hamiltonii</name>
    <dbReference type="NCBI Taxonomy" id="502829"/>
    <lineage>
        <taxon>Bacteria</taxon>
        <taxon>Pseudomonadati</taxon>
        <taxon>Pseudomonadota</taxon>
        <taxon>Gammaproteobacteria</taxon>
        <taxon>Oceanospirillales</taxon>
        <taxon>Halomonadaceae</taxon>
        <taxon>Vreelandella</taxon>
    </lineage>
</organism>
<keyword evidence="17" id="KW-1185">Reference proteome</keyword>
<proteinExistence type="inferred from homology"/>
<evidence type="ECO:0000313" key="17">
    <source>
        <dbReference type="Proteomes" id="UP000623776"/>
    </source>
</evidence>
<keyword evidence="5" id="KW-0997">Cell inner membrane</keyword>
<evidence type="ECO:0000256" key="15">
    <source>
        <dbReference type="SAM" id="Phobius"/>
    </source>
</evidence>
<keyword evidence="11 14" id="KW-1015">Disulfide bond</keyword>
<accession>A0A8H9IA30</accession>
<dbReference type="SUPFAM" id="SSF158442">
    <property type="entry name" value="DsbB-like"/>
    <property type="match status" value="1"/>
</dbReference>
<evidence type="ECO:0000256" key="12">
    <source>
        <dbReference type="ARBA" id="ARBA00023186"/>
    </source>
</evidence>
<evidence type="ECO:0000256" key="3">
    <source>
        <dbReference type="ARBA" id="ARBA00022448"/>
    </source>
</evidence>
<protein>
    <recommendedName>
        <fullName evidence="14">Disulfide bond formation protein B</fullName>
    </recommendedName>
    <alternativeName>
        <fullName evidence="14">Disulfide oxidoreductase</fullName>
    </alternativeName>
</protein>
<keyword evidence="10 14" id="KW-0472">Membrane</keyword>
<evidence type="ECO:0000256" key="13">
    <source>
        <dbReference type="ARBA" id="ARBA00023284"/>
    </source>
</evidence>
<evidence type="ECO:0000256" key="11">
    <source>
        <dbReference type="ARBA" id="ARBA00023157"/>
    </source>
</evidence>
<dbReference type="HAMAP" id="MF_00286">
    <property type="entry name" value="DsbB"/>
    <property type="match status" value="1"/>
</dbReference>
<evidence type="ECO:0000256" key="2">
    <source>
        <dbReference type="ARBA" id="ARBA00008823"/>
    </source>
</evidence>
<dbReference type="InterPro" id="IPR023380">
    <property type="entry name" value="DsbB-like_sf"/>
</dbReference>
<feature type="topological domain" description="Cytoplasmic" evidence="14">
    <location>
        <begin position="1"/>
        <end position="9"/>
    </location>
</feature>
<comment type="caution">
    <text evidence="14">Lacks conserved residue(s) required for the propagation of feature annotation.</text>
</comment>
<feature type="transmembrane region" description="Helical" evidence="15">
    <location>
        <begin position="70"/>
        <end position="90"/>
    </location>
</feature>
<evidence type="ECO:0000313" key="16">
    <source>
        <dbReference type="EMBL" id="GGW33291.1"/>
    </source>
</evidence>
<feature type="transmembrane region" description="Helical" evidence="15">
    <location>
        <begin position="40"/>
        <end position="58"/>
    </location>
</feature>
<dbReference type="Gene3D" id="1.20.1550.10">
    <property type="entry name" value="DsbB-like"/>
    <property type="match status" value="1"/>
</dbReference>
<evidence type="ECO:0000256" key="6">
    <source>
        <dbReference type="ARBA" id="ARBA00022692"/>
    </source>
</evidence>
<dbReference type="InterPro" id="IPR050183">
    <property type="entry name" value="DsbB"/>
</dbReference>
<dbReference type="Proteomes" id="UP000623776">
    <property type="component" value="Unassembled WGS sequence"/>
</dbReference>
<evidence type="ECO:0000256" key="7">
    <source>
        <dbReference type="ARBA" id="ARBA00022982"/>
    </source>
</evidence>
<evidence type="ECO:0000256" key="14">
    <source>
        <dbReference type="HAMAP-Rule" id="MF_00286"/>
    </source>
</evidence>
<dbReference type="PANTHER" id="PTHR36570">
    <property type="entry name" value="DISULFIDE BOND FORMATION PROTEIN B"/>
    <property type="match status" value="1"/>
</dbReference>
<keyword evidence="12 14" id="KW-0143">Chaperone</keyword>
<keyword evidence="4 14" id="KW-1003">Cell membrane</keyword>
<dbReference type="RefSeq" id="WP_189463856.1">
    <property type="nucleotide sequence ID" value="NZ_BMXN01000017.1"/>
</dbReference>
<dbReference type="PANTHER" id="PTHR36570:SF3">
    <property type="entry name" value="DISULFIDE BOND FORMATION PROTEIN B"/>
    <property type="match status" value="1"/>
</dbReference>
<keyword evidence="6 14" id="KW-0812">Transmembrane</keyword>
<dbReference type="InterPro" id="IPR022920">
    <property type="entry name" value="Disulphide_bond_form_DsbB"/>
</dbReference>
<keyword evidence="3 14" id="KW-0813">Transport</keyword>
<feature type="transmembrane region" description="Helical" evidence="15">
    <location>
        <begin position="143"/>
        <end position="164"/>
    </location>
</feature>
<dbReference type="AlphaFoldDB" id="A0A8H9IA30"/>
<comment type="function">
    <text evidence="14">Required for disulfide bond formation in some periplasmic proteins. Acts by oxidizing the DsbA protein.</text>
</comment>
<dbReference type="InterPro" id="IPR003752">
    <property type="entry name" value="DiS_bond_form_DsbB/BdbC"/>
</dbReference>
<evidence type="ECO:0000256" key="8">
    <source>
        <dbReference type="ARBA" id="ARBA00022989"/>
    </source>
</evidence>
<comment type="caution">
    <text evidence="16">The sequence shown here is derived from an EMBL/GenBank/DDBJ whole genome shotgun (WGS) entry which is preliminary data.</text>
</comment>
<dbReference type="Pfam" id="PF02600">
    <property type="entry name" value="DsbB"/>
    <property type="match status" value="1"/>
</dbReference>
<dbReference type="GO" id="GO:0005886">
    <property type="term" value="C:plasma membrane"/>
    <property type="evidence" value="ECO:0007669"/>
    <property type="project" value="UniProtKB-SubCell"/>
</dbReference>
<feature type="topological domain" description="Cytoplasmic" evidence="14">
    <location>
        <begin position="163"/>
        <end position="173"/>
    </location>
</feature>
<keyword evidence="7 14" id="KW-0249">Electron transport</keyword>
<evidence type="ECO:0000256" key="5">
    <source>
        <dbReference type="ARBA" id="ARBA00022519"/>
    </source>
</evidence>
<keyword evidence="8 14" id="KW-1133">Transmembrane helix</keyword>
<dbReference type="EMBL" id="BMXN01000017">
    <property type="protein sequence ID" value="GGW33291.1"/>
    <property type="molecule type" value="Genomic_DNA"/>
</dbReference>
<feature type="disulfide bond" description="Redox-active" evidence="14">
    <location>
        <begin position="36"/>
        <end position="39"/>
    </location>
</feature>
<evidence type="ECO:0000256" key="9">
    <source>
        <dbReference type="ARBA" id="ARBA00023002"/>
    </source>
</evidence>
<reference evidence="17" key="1">
    <citation type="journal article" date="2019" name="Int. J. Syst. Evol. Microbiol.">
        <title>The Global Catalogue of Microorganisms (GCM) 10K type strain sequencing project: providing services to taxonomists for standard genome sequencing and annotation.</title>
        <authorList>
            <consortium name="The Broad Institute Genomics Platform"/>
            <consortium name="The Broad Institute Genome Sequencing Center for Infectious Disease"/>
            <person name="Wu L."/>
            <person name="Ma J."/>
        </authorList>
    </citation>
    <scope>NUCLEOTIDE SEQUENCE [LARGE SCALE GENOMIC DNA]</scope>
    <source>
        <strain evidence="17">KCTC 22154</strain>
    </source>
</reference>
<dbReference type="GO" id="GO:0009055">
    <property type="term" value="F:electron transfer activity"/>
    <property type="evidence" value="ECO:0007669"/>
    <property type="project" value="UniProtKB-UniRule"/>
</dbReference>
<evidence type="ECO:0000256" key="1">
    <source>
        <dbReference type="ARBA" id="ARBA00004429"/>
    </source>
</evidence>
<feature type="topological domain" description="Periplasmic" evidence="14">
    <location>
        <begin position="27"/>
        <end position="44"/>
    </location>
</feature>
<keyword evidence="9 14" id="KW-0560">Oxidoreductase</keyword>
<keyword evidence="13 14" id="KW-0676">Redox-active center</keyword>
<dbReference type="GO" id="GO:0006457">
    <property type="term" value="P:protein folding"/>
    <property type="evidence" value="ECO:0007669"/>
    <property type="project" value="InterPro"/>
</dbReference>
<name>A0A8H9IA30_9GAMM</name>
<sequence length="173" mass="18077">MTSSTIRPVALLGVAFCILMMAVALGLEHIGGLEPCPLCIFQRVAVIAAGLVLAVAAIHNPRGRFGKGLYGVLSLAAVGTGAFIAGRHVWLQGLPADEVPSCGPGLEYMMDILPMQEVVAMVLTGSGECAEIDFMLLGLSLPGWTLVGFLILALVPLHMLWLAVTGQGTLAKR</sequence>
<comment type="subcellular location">
    <subcellularLocation>
        <location evidence="1">Cell inner membrane</location>
        <topology evidence="1">Multi-pass membrane protein</topology>
    </subcellularLocation>
    <subcellularLocation>
        <location evidence="14">Cell membrane</location>
        <topology evidence="14">Multi-pass membrane protein</topology>
    </subcellularLocation>
</comment>